<dbReference type="PANTHER" id="PTHR24300:SF369">
    <property type="entry name" value="CYTOCHROME P450 FAMILY"/>
    <property type="match status" value="1"/>
</dbReference>
<dbReference type="GO" id="GO:0020037">
    <property type="term" value="F:heme binding"/>
    <property type="evidence" value="ECO:0007669"/>
    <property type="project" value="InterPro"/>
</dbReference>
<sequence length="487" mass="56088">MFLLLLLLAVVSYVFHEVYWKRRKLPPGPTPLGVFGNTIEIYQKAPGYEAYGGWGKKYGPVHTYWMGTQPIIGISDFALIKQHIINDGDKYTARWSMNDLMLDFVGGDYGIIGSMGELWREQRRLTLHIMRDFGMGRNIMEDRVMVEVDFLIDRLASLKTEVSVQHEFDIAVGSVINNILFGYRFDEQHLDEFSLVKESLRDLVKILTTPLFSVAMMTPQIRGIPPFKGLYQKFYDTRDVLLGFIRRQIEMKKRMVKYEAEESEDFVESYLKEWEKKKGTDQEGYYFEQQLVAVVVDIWTAGMETTSNTLTWAICYILNHQEVQEKLHEELDRVIKSDRKVTAADKNNLPYVNAVVSEAQRLCNLLPQNLFRVNTEDVTIGGYSIPAGSVIVPQISAVMYDERVFPEPYSFKPERFLKPDGTYKKYEELVPFSVGKRACVGEGLAKLELYLFLANIFQSYRVTARTLPSMEKGCGQIVTCKPYKLLS</sequence>
<keyword evidence="3 7" id="KW-0479">Metal-binding</keyword>
<dbReference type="GO" id="GO:0005737">
    <property type="term" value="C:cytoplasm"/>
    <property type="evidence" value="ECO:0007669"/>
    <property type="project" value="TreeGrafter"/>
</dbReference>
<dbReference type="SUPFAM" id="SSF48264">
    <property type="entry name" value="Cytochrome P450"/>
    <property type="match status" value="1"/>
</dbReference>
<evidence type="ECO:0000256" key="8">
    <source>
        <dbReference type="RuleBase" id="RU000461"/>
    </source>
</evidence>
<evidence type="ECO:0000256" key="6">
    <source>
        <dbReference type="ARBA" id="ARBA00023033"/>
    </source>
</evidence>
<feature type="chain" id="PRO_5041386872" description="CYtochrome P450 family" evidence="9">
    <location>
        <begin position="17"/>
        <end position="487"/>
    </location>
</feature>
<comment type="caution">
    <text evidence="10">The sequence shown here is derived from an EMBL/GenBank/DDBJ whole genome shotgun (WGS) entry which is preliminary data.</text>
</comment>
<dbReference type="Pfam" id="PF00067">
    <property type="entry name" value="p450"/>
    <property type="match status" value="1"/>
</dbReference>
<dbReference type="CDD" id="cd20617">
    <property type="entry name" value="CYP1_2-like"/>
    <property type="match status" value="1"/>
</dbReference>
<evidence type="ECO:0000256" key="7">
    <source>
        <dbReference type="PIRSR" id="PIRSR602401-1"/>
    </source>
</evidence>
<proteinExistence type="inferred from homology"/>
<evidence type="ECO:0000256" key="1">
    <source>
        <dbReference type="ARBA" id="ARBA00001971"/>
    </source>
</evidence>
<keyword evidence="5 7" id="KW-0408">Iron</keyword>
<protein>
    <recommendedName>
        <fullName evidence="12">CYtochrome P450 family</fullName>
    </recommendedName>
</protein>
<name>A0AA36FU37_9BILA</name>
<evidence type="ECO:0000256" key="2">
    <source>
        <dbReference type="ARBA" id="ARBA00010617"/>
    </source>
</evidence>
<dbReference type="Gene3D" id="1.10.630.10">
    <property type="entry name" value="Cytochrome P450"/>
    <property type="match status" value="1"/>
</dbReference>
<comment type="cofactor">
    <cofactor evidence="1 7">
        <name>heme</name>
        <dbReference type="ChEBI" id="CHEBI:30413"/>
    </cofactor>
</comment>
<evidence type="ECO:0000313" key="10">
    <source>
        <dbReference type="EMBL" id="CAJ0567340.1"/>
    </source>
</evidence>
<dbReference type="FunFam" id="1.10.630.10:FF:000036">
    <property type="entry name" value="CYtochrome P450 family"/>
    <property type="match status" value="1"/>
</dbReference>
<keyword evidence="11" id="KW-1185">Reference proteome</keyword>
<dbReference type="GO" id="GO:0006082">
    <property type="term" value="P:organic acid metabolic process"/>
    <property type="evidence" value="ECO:0007669"/>
    <property type="project" value="TreeGrafter"/>
</dbReference>
<feature type="non-terminal residue" evidence="10">
    <location>
        <position position="487"/>
    </location>
</feature>
<dbReference type="GO" id="GO:0016712">
    <property type="term" value="F:oxidoreductase activity, acting on paired donors, with incorporation or reduction of molecular oxygen, reduced flavin or flavoprotein as one donor, and incorporation of one atom of oxygen"/>
    <property type="evidence" value="ECO:0007669"/>
    <property type="project" value="TreeGrafter"/>
</dbReference>
<evidence type="ECO:0000256" key="3">
    <source>
        <dbReference type="ARBA" id="ARBA00022723"/>
    </source>
</evidence>
<feature type="signal peptide" evidence="9">
    <location>
        <begin position="1"/>
        <end position="16"/>
    </location>
</feature>
<evidence type="ECO:0000256" key="5">
    <source>
        <dbReference type="ARBA" id="ARBA00023004"/>
    </source>
</evidence>
<accession>A0AA36FU37</accession>
<dbReference type="PRINTS" id="PR00385">
    <property type="entry name" value="P450"/>
</dbReference>
<dbReference type="GO" id="GO:0006805">
    <property type="term" value="P:xenobiotic metabolic process"/>
    <property type="evidence" value="ECO:0007669"/>
    <property type="project" value="TreeGrafter"/>
</dbReference>
<organism evidence="10 11">
    <name type="scientific">Mesorhabditis spiculigera</name>
    <dbReference type="NCBI Taxonomy" id="96644"/>
    <lineage>
        <taxon>Eukaryota</taxon>
        <taxon>Metazoa</taxon>
        <taxon>Ecdysozoa</taxon>
        <taxon>Nematoda</taxon>
        <taxon>Chromadorea</taxon>
        <taxon>Rhabditida</taxon>
        <taxon>Rhabditina</taxon>
        <taxon>Rhabditomorpha</taxon>
        <taxon>Rhabditoidea</taxon>
        <taxon>Rhabditidae</taxon>
        <taxon>Mesorhabditinae</taxon>
        <taxon>Mesorhabditis</taxon>
    </lineage>
</organism>
<evidence type="ECO:0000313" key="11">
    <source>
        <dbReference type="Proteomes" id="UP001177023"/>
    </source>
</evidence>
<feature type="binding site" description="axial binding residue" evidence="7">
    <location>
        <position position="439"/>
    </location>
    <ligand>
        <name>heme</name>
        <dbReference type="ChEBI" id="CHEBI:30413"/>
    </ligand>
    <ligandPart>
        <name>Fe</name>
        <dbReference type="ChEBI" id="CHEBI:18248"/>
    </ligandPart>
</feature>
<dbReference type="InterPro" id="IPR002401">
    <property type="entry name" value="Cyt_P450_E_grp-I"/>
</dbReference>
<dbReference type="InterPro" id="IPR017972">
    <property type="entry name" value="Cyt_P450_CS"/>
</dbReference>
<evidence type="ECO:0000256" key="9">
    <source>
        <dbReference type="SAM" id="SignalP"/>
    </source>
</evidence>
<comment type="similarity">
    <text evidence="2 8">Belongs to the cytochrome P450 family.</text>
</comment>
<dbReference type="Proteomes" id="UP001177023">
    <property type="component" value="Unassembled WGS sequence"/>
</dbReference>
<evidence type="ECO:0000256" key="4">
    <source>
        <dbReference type="ARBA" id="ARBA00023002"/>
    </source>
</evidence>
<keyword evidence="4 8" id="KW-0560">Oxidoreductase</keyword>
<dbReference type="InterPro" id="IPR001128">
    <property type="entry name" value="Cyt_P450"/>
</dbReference>
<keyword evidence="6 8" id="KW-0503">Monooxygenase</keyword>
<dbReference type="PROSITE" id="PS00086">
    <property type="entry name" value="CYTOCHROME_P450"/>
    <property type="match status" value="1"/>
</dbReference>
<keyword evidence="7 8" id="KW-0349">Heme</keyword>
<dbReference type="InterPro" id="IPR036396">
    <property type="entry name" value="Cyt_P450_sf"/>
</dbReference>
<dbReference type="EMBL" id="CATQJA010001471">
    <property type="protein sequence ID" value="CAJ0567340.1"/>
    <property type="molecule type" value="Genomic_DNA"/>
</dbReference>
<reference evidence="10" key="1">
    <citation type="submission" date="2023-06" db="EMBL/GenBank/DDBJ databases">
        <authorList>
            <person name="Delattre M."/>
        </authorList>
    </citation>
    <scope>NUCLEOTIDE SEQUENCE</scope>
    <source>
        <strain evidence="10">AF72</strain>
    </source>
</reference>
<keyword evidence="9" id="KW-0732">Signal</keyword>
<dbReference type="PRINTS" id="PR00463">
    <property type="entry name" value="EP450I"/>
</dbReference>
<gene>
    <name evidence="10" type="ORF">MSPICULIGERA_LOCUS5893</name>
</gene>
<dbReference type="AlphaFoldDB" id="A0AA36FU37"/>
<dbReference type="GO" id="GO:0005506">
    <property type="term" value="F:iron ion binding"/>
    <property type="evidence" value="ECO:0007669"/>
    <property type="project" value="InterPro"/>
</dbReference>
<dbReference type="PANTHER" id="PTHR24300">
    <property type="entry name" value="CYTOCHROME P450 508A4-RELATED"/>
    <property type="match status" value="1"/>
</dbReference>
<dbReference type="InterPro" id="IPR050182">
    <property type="entry name" value="Cytochrome_P450_fam2"/>
</dbReference>
<evidence type="ECO:0008006" key="12">
    <source>
        <dbReference type="Google" id="ProtNLM"/>
    </source>
</evidence>